<evidence type="ECO:0000256" key="3">
    <source>
        <dbReference type="PROSITE-ProRule" id="PRU00169"/>
    </source>
</evidence>
<feature type="modified residue" description="4-aspartylphosphate" evidence="3">
    <location>
        <position position="665"/>
    </location>
</feature>
<proteinExistence type="predicted"/>
<keyword evidence="1 3" id="KW-0597">Phosphoprotein</keyword>
<organism evidence="6 7">
    <name type="scientific">Psychromonas marina</name>
    <dbReference type="NCBI Taxonomy" id="88364"/>
    <lineage>
        <taxon>Bacteria</taxon>
        <taxon>Pseudomonadati</taxon>
        <taxon>Pseudomonadota</taxon>
        <taxon>Gammaproteobacteria</taxon>
        <taxon>Alteromonadales</taxon>
        <taxon>Psychromonadaceae</taxon>
        <taxon>Psychromonas</taxon>
    </lineage>
</organism>
<dbReference type="Gene3D" id="3.40.50.2300">
    <property type="match status" value="1"/>
</dbReference>
<feature type="transmembrane region" description="Helical" evidence="4">
    <location>
        <begin position="12"/>
        <end position="34"/>
    </location>
</feature>
<feature type="transmembrane region" description="Helical" evidence="4">
    <location>
        <begin position="166"/>
        <end position="188"/>
    </location>
</feature>
<sequence length="741" mass="84571">MKDSKIKAIIIIKALKLVLLVLIFLQLFFTYQIIESQNNSLKNQNNQLIVEVSEDMLKSITRLNSALIICAEQAESCNDNQTRIFTAELNSYLFEFMRLAAAEKKLVSTVAMHNIDRVKVHIAQYNALSDTQLLQKQITPTLEHISTTLNDVINAYHYNLKEQTEYHILLLILISLLILVVSIFHYFYSNKYIKQLIHKSDDLTHLFHHVLNRIKDLDLKAIKSRLSSINTNPNEKKIYSLLLFSFEKLENEKLKTDLYQRLYNLLGYEIRGITNTIQGGVKLLAVDKDERELVLAKDVITATHTLENLAENFNQLSNIDISKDDNIVNLNKLSSDLIVLLASKSKNLSKSIECYVDNTLPLTFYGHQTGLFWLLLMQMSDALATQGYEQILLTINCSGTKRVDQLKISLNFYLYSSDYSSIDSIEQLPWSKSHKTLITNKALARTLIGKIKNYQVTRQVIDNTSCFSTSFDIQPERYQTQTSLLVDKKILICGASAIQTNVLDKMLTEQGADVVVANTPNDIFKSINQLDDNDGILLTNTIKGVKLNTFCKIIKARLGKKNIKIFLSVSTSNQVKEVFEHIDHIFYHPCPPSDFISNMLEHLEKDHDDTAVALPKLLIVEDDKLQQFILKKILSDFEYECETMDDGQQVVDNLDKLDHDIIFMDCIMPNLGGVDATKRIRAYEKQHKKQPSIIIGATALTSNEEHKLCIDAGMDYVLHKPYKKDVIYASLKKYIAIGKIK</sequence>
<dbReference type="SMART" id="SM00448">
    <property type="entry name" value="REC"/>
    <property type="match status" value="1"/>
</dbReference>
<evidence type="ECO:0000313" key="6">
    <source>
        <dbReference type="EMBL" id="GLS91713.1"/>
    </source>
</evidence>
<protein>
    <recommendedName>
        <fullName evidence="5">Response regulatory domain-containing protein</fullName>
    </recommendedName>
</protein>
<evidence type="ECO:0000256" key="4">
    <source>
        <dbReference type="SAM" id="Phobius"/>
    </source>
</evidence>
<evidence type="ECO:0000313" key="7">
    <source>
        <dbReference type="Proteomes" id="UP001157353"/>
    </source>
</evidence>
<keyword evidence="4" id="KW-1133">Transmembrane helix</keyword>
<keyword evidence="4" id="KW-0812">Transmembrane</keyword>
<dbReference type="PANTHER" id="PTHR45339">
    <property type="entry name" value="HYBRID SIGNAL TRANSDUCTION HISTIDINE KINASE J"/>
    <property type="match status" value="1"/>
</dbReference>
<keyword evidence="7" id="KW-1185">Reference proteome</keyword>
<feature type="domain" description="Response regulatory" evidence="5">
    <location>
        <begin position="616"/>
        <end position="735"/>
    </location>
</feature>
<dbReference type="CDD" id="cd17546">
    <property type="entry name" value="REC_hyHK_CKI1_RcsC-like"/>
    <property type="match status" value="1"/>
</dbReference>
<dbReference type="PANTHER" id="PTHR45339:SF1">
    <property type="entry name" value="HYBRID SIGNAL TRANSDUCTION HISTIDINE KINASE J"/>
    <property type="match status" value="1"/>
</dbReference>
<dbReference type="InterPro" id="IPR001789">
    <property type="entry name" value="Sig_transdc_resp-reg_receiver"/>
</dbReference>
<dbReference type="Proteomes" id="UP001157353">
    <property type="component" value="Unassembled WGS sequence"/>
</dbReference>
<evidence type="ECO:0000256" key="2">
    <source>
        <dbReference type="ARBA" id="ARBA00023012"/>
    </source>
</evidence>
<gene>
    <name evidence="6" type="ORF">GCM10007916_27830</name>
</gene>
<evidence type="ECO:0000259" key="5">
    <source>
        <dbReference type="PROSITE" id="PS50110"/>
    </source>
</evidence>
<keyword evidence="2" id="KW-0902">Two-component regulatory system</keyword>
<accession>A0ABQ6E2T7</accession>
<dbReference type="EMBL" id="BSPQ01000015">
    <property type="protein sequence ID" value="GLS91713.1"/>
    <property type="molecule type" value="Genomic_DNA"/>
</dbReference>
<comment type="caution">
    <text evidence="6">The sequence shown here is derived from an EMBL/GenBank/DDBJ whole genome shotgun (WGS) entry which is preliminary data.</text>
</comment>
<evidence type="ECO:0000256" key="1">
    <source>
        <dbReference type="ARBA" id="ARBA00022553"/>
    </source>
</evidence>
<name>A0ABQ6E2T7_9GAMM</name>
<dbReference type="SUPFAM" id="SSF52172">
    <property type="entry name" value="CheY-like"/>
    <property type="match status" value="1"/>
</dbReference>
<keyword evidence="4" id="KW-0472">Membrane</keyword>
<reference evidence="7" key="1">
    <citation type="journal article" date="2019" name="Int. J. Syst. Evol. Microbiol.">
        <title>The Global Catalogue of Microorganisms (GCM) 10K type strain sequencing project: providing services to taxonomists for standard genome sequencing and annotation.</title>
        <authorList>
            <consortium name="The Broad Institute Genomics Platform"/>
            <consortium name="The Broad Institute Genome Sequencing Center for Infectious Disease"/>
            <person name="Wu L."/>
            <person name="Ma J."/>
        </authorList>
    </citation>
    <scope>NUCLEOTIDE SEQUENCE [LARGE SCALE GENOMIC DNA]</scope>
    <source>
        <strain evidence="7">NBRC 103166</strain>
    </source>
</reference>
<dbReference type="InterPro" id="IPR011006">
    <property type="entry name" value="CheY-like_superfamily"/>
</dbReference>
<dbReference type="PROSITE" id="PS50110">
    <property type="entry name" value="RESPONSE_REGULATORY"/>
    <property type="match status" value="1"/>
</dbReference>
<dbReference type="Pfam" id="PF00072">
    <property type="entry name" value="Response_reg"/>
    <property type="match status" value="1"/>
</dbReference>